<feature type="region of interest" description="Disordered" evidence="4">
    <location>
        <begin position="625"/>
        <end position="653"/>
    </location>
</feature>
<feature type="compositionally biased region" description="Polar residues" evidence="4">
    <location>
        <begin position="638"/>
        <end position="647"/>
    </location>
</feature>
<dbReference type="AlphaFoldDB" id="A0A0D0E9Z2"/>
<evidence type="ECO:0000313" key="7">
    <source>
        <dbReference type="Proteomes" id="UP000054538"/>
    </source>
</evidence>
<feature type="compositionally biased region" description="Polar residues" evidence="4">
    <location>
        <begin position="44"/>
        <end position="75"/>
    </location>
</feature>
<dbReference type="InterPro" id="IPR038635">
    <property type="entry name" value="CCR4-NOT_su2/3/5_C_sf"/>
</dbReference>
<dbReference type="Gene3D" id="2.30.30.1020">
    <property type="entry name" value="CCR4-NOT complex subunit 2/3/5, C-terminal domain"/>
    <property type="match status" value="1"/>
</dbReference>
<dbReference type="GO" id="GO:0030015">
    <property type="term" value="C:CCR4-NOT core complex"/>
    <property type="evidence" value="ECO:0007669"/>
    <property type="project" value="InterPro"/>
</dbReference>
<dbReference type="InParanoid" id="A0A0D0E9Z2"/>
<name>A0A0D0E9Z2_9AGAM</name>
<feature type="region of interest" description="Disordered" evidence="4">
    <location>
        <begin position="304"/>
        <end position="428"/>
    </location>
</feature>
<keyword evidence="3" id="KW-0804">Transcription</keyword>
<comment type="similarity">
    <text evidence="1">Belongs to the CNOT2/3/5 family.</text>
</comment>
<feature type="compositionally biased region" description="Polar residues" evidence="4">
    <location>
        <begin position="238"/>
        <end position="265"/>
    </location>
</feature>
<dbReference type="OrthoDB" id="25391at2759"/>
<dbReference type="InterPro" id="IPR007282">
    <property type="entry name" value="NOT2/3/5_C"/>
</dbReference>
<feature type="domain" description="NOT2/NOT3/NOT5 C-terminal" evidence="5">
    <location>
        <begin position="480"/>
        <end position="603"/>
    </location>
</feature>
<reference evidence="7" key="2">
    <citation type="submission" date="2015-01" db="EMBL/GenBank/DDBJ databases">
        <title>Evolutionary Origins and Diversification of the Mycorrhizal Mutualists.</title>
        <authorList>
            <consortium name="DOE Joint Genome Institute"/>
            <consortium name="Mycorrhizal Genomics Consortium"/>
            <person name="Kohler A."/>
            <person name="Kuo A."/>
            <person name="Nagy L.G."/>
            <person name="Floudas D."/>
            <person name="Copeland A."/>
            <person name="Barry K.W."/>
            <person name="Cichocki N."/>
            <person name="Veneault-Fourrey C."/>
            <person name="LaButti K."/>
            <person name="Lindquist E.A."/>
            <person name="Lipzen A."/>
            <person name="Lundell T."/>
            <person name="Morin E."/>
            <person name="Murat C."/>
            <person name="Riley R."/>
            <person name="Ohm R."/>
            <person name="Sun H."/>
            <person name="Tunlid A."/>
            <person name="Henrissat B."/>
            <person name="Grigoriev I.V."/>
            <person name="Hibbett D.S."/>
            <person name="Martin F."/>
        </authorList>
    </citation>
    <scope>NUCLEOTIDE SEQUENCE [LARGE SCALE GENOMIC DNA]</scope>
    <source>
        <strain evidence="7">Ve08.2h10</strain>
    </source>
</reference>
<evidence type="ECO:0000256" key="4">
    <source>
        <dbReference type="SAM" id="MobiDB-lite"/>
    </source>
</evidence>
<keyword evidence="7" id="KW-1185">Reference proteome</keyword>
<feature type="compositionally biased region" description="Polar residues" evidence="4">
    <location>
        <begin position="342"/>
        <end position="365"/>
    </location>
</feature>
<dbReference type="HOGENOM" id="CLU_028051_1_0_1"/>
<feature type="compositionally biased region" description="Low complexity" evidence="4">
    <location>
        <begin position="366"/>
        <end position="378"/>
    </location>
</feature>
<feature type="region of interest" description="Disordered" evidence="4">
    <location>
        <begin position="566"/>
        <end position="586"/>
    </location>
</feature>
<dbReference type="Pfam" id="PF04153">
    <property type="entry name" value="NOT2_3_5_C"/>
    <property type="match status" value="1"/>
</dbReference>
<organism evidence="6 7">
    <name type="scientific">Paxillus rubicundulus Ve08.2h10</name>
    <dbReference type="NCBI Taxonomy" id="930991"/>
    <lineage>
        <taxon>Eukaryota</taxon>
        <taxon>Fungi</taxon>
        <taxon>Dikarya</taxon>
        <taxon>Basidiomycota</taxon>
        <taxon>Agaricomycotina</taxon>
        <taxon>Agaricomycetes</taxon>
        <taxon>Agaricomycetidae</taxon>
        <taxon>Boletales</taxon>
        <taxon>Paxilineae</taxon>
        <taxon>Paxillaceae</taxon>
        <taxon>Paxillus</taxon>
    </lineage>
</organism>
<gene>
    <name evidence="6" type="ORF">PAXRUDRAFT_822289</name>
</gene>
<feature type="compositionally biased region" description="Low complexity" evidence="4">
    <location>
        <begin position="102"/>
        <end position="112"/>
    </location>
</feature>
<feature type="compositionally biased region" description="Polar residues" evidence="4">
    <location>
        <begin position="304"/>
        <end position="318"/>
    </location>
</feature>
<evidence type="ECO:0000259" key="5">
    <source>
        <dbReference type="Pfam" id="PF04153"/>
    </source>
</evidence>
<evidence type="ECO:0000256" key="3">
    <source>
        <dbReference type="ARBA" id="ARBA00023163"/>
    </source>
</evidence>
<proteinExistence type="inferred from homology"/>
<dbReference type="GO" id="GO:0000289">
    <property type="term" value="P:nuclear-transcribed mRNA poly(A) tail shortening"/>
    <property type="evidence" value="ECO:0007669"/>
    <property type="project" value="UniProtKB-ARBA"/>
</dbReference>
<accession>A0A0D0E9Z2</accession>
<protein>
    <recommendedName>
        <fullName evidence="5">NOT2/NOT3/NOT5 C-terminal domain-containing protein</fullName>
    </recommendedName>
</protein>
<dbReference type="EMBL" id="KN824848">
    <property type="protein sequence ID" value="KIK99839.1"/>
    <property type="molecule type" value="Genomic_DNA"/>
</dbReference>
<feature type="compositionally biased region" description="Polar residues" evidence="4">
    <location>
        <begin position="23"/>
        <end position="34"/>
    </location>
</feature>
<keyword evidence="2" id="KW-0805">Transcription regulation</keyword>
<feature type="compositionally biased region" description="Polar residues" evidence="4">
    <location>
        <begin position="158"/>
        <end position="176"/>
    </location>
</feature>
<dbReference type="Proteomes" id="UP000054538">
    <property type="component" value="Unassembled WGS sequence"/>
</dbReference>
<reference evidence="6 7" key="1">
    <citation type="submission" date="2014-04" db="EMBL/GenBank/DDBJ databases">
        <authorList>
            <consortium name="DOE Joint Genome Institute"/>
            <person name="Kuo A."/>
            <person name="Kohler A."/>
            <person name="Jargeat P."/>
            <person name="Nagy L.G."/>
            <person name="Floudas D."/>
            <person name="Copeland A."/>
            <person name="Barry K.W."/>
            <person name="Cichocki N."/>
            <person name="Veneault-Fourrey C."/>
            <person name="LaButti K."/>
            <person name="Lindquist E.A."/>
            <person name="Lipzen A."/>
            <person name="Lundell T."/>
            <person name="Morin E."/>
            <person name="Murat C."/>
            <person name="Sun H."/>
            <person name="Tunlid A."/>
            <person name="Henrissat B."/>
            <person name="Grigoriev I.V."/>
            <person name="Hibbett D.S."/>
            <person name="Martin F."/>
            <person name="Nordberg H.P."/>
            <person name="Cantor M.N."/>
            <person name="Hua S.X."/>
        </authorList>
    </citation>
    <scope>NUCLEOTIDE SEQUENCE [LARGE SCALE GENOMIC DNA]</scope>
    <source>
        <strain evidence="6 7">Ve08.2h10</strain>
    </source>
</reference>
<evidence type="ECO:0000256" key="1">
    <source>
        <dbReference type="ARBA" id="ARBA00007682"/>
    </source>
</evidence>
<feature type="compositionally biased region" description="Low complexity" evidence="4">
    <location>
        <begin position="319"/>
        <end position="341"/>
    </location>
</feature>
<evidence type="ECO:0000256" key="2">
    <source>
        <dbReference type="ARBA" id="ARBA00023015"/>
    </source>
</evidence>
<feature type="region of interest" description="Disordered" evidence="4">
    <location>
        <begin position="1"/>
        <end position="112"/>
    </location>
</feature>
<dbReference type="GO" id="GO:0006355">
    <property type="term" value="P:regulation of DNA-templated transcription"/>
    <property type="evidence" value="ECO:0007669"/>
    <property type="project" value="InterPro"/>
</dbReference>
<dbReference type="STRING" id="930991.A0A0D0E9Z2"/>
<sequence length="653" mass="68925">MNRPGQPPQRPPSLAPPPSLSSQFRSPYPTSQYPVPQRSFPAPTLQQQNPHRTPTIPQSPFLQTRQQAQSNTFPFGTSAGVLGQNGSSSMPPHMSPNPPAATPANAPSVSSASEVAFDLNEFPALGSLGQSNNSNPAINNNAATSLGSSALTSSANNPPGSNATSYAIQAGQSGSTAPGGGLQPRDFGPEDFPALGGQQGPGSQSQLQSQNQPPTSENHSPAHPPGLNGFTDHHRTNMLGSLNGGQHANSSNIQSSALTATQQPGTPGMLNLRGIHPGFQSQTEAEKQRQQNYALKLNQASHAAWSAPNTNLPPSQLNGSSQSGTIQAQSQAQSQPLAQGQILGQLQSTPAQPPSQGQQVHNSTNPPLQTQPLQQQHLNAPPGVPPPGVSPYASNGNHHIQLPHPHAQLHNPPGQTQSQPHHHPQTPAQQVLISAADRWGLLGLLAMIKNAGVDADGGLSSVGTDLGAVGLDMSFEGNLYSTFITPWADQSAARSVEPDFHLPSCYNVQPPPPGPSKAGAFSDETLFYMFYSSPRDALQEIAAQELWNRNWRYHKDLRIWITKESGSAPSTKIPGGEAGAYTSWDPESWGKDRKEMTVRYTDLEEKTVPAFSMVAGLVLNQPQGAQGQQVPGAIGGQLSSQTTSQPRMQMAGI</sequence>
<dbReference type="PANTHER" id="PTHR23326">
    <property type="entry name" value="CCR4 NOT-RELATED"/>
    <property type="match status" value="1"/>
</dbReference>
<dbReference type="InterPro" id="IPR040168">
    <property type="entry name" value="Not2/3/5"/>
</dbReference>
<feature type="compositionally biased region" description="Low complexity" evidence="4">
    <location>
        <begin position="412"/>
        <end position="428"/>
    </location>
</feature>
<evidence type="ECO:0000313" key="6">
    <source>
        <dbReference type="EMBL" id="KIK99839.1"/>
    </source>
</evidence>
<feature type="compositionally biased region" description="Pro residues" evidence="4">
    <location>
        <begin position="1"/>
        <end position="19"/>
    </location>
</feature>
<feature type="compositionally biased region" description="Low complexity" evidence="4">
    <location>
        <begin position="201"/>
        <end position="214"/>
    </location>
</feature>
<feature type="region of interest" description="Disordered" evidence="4">
    <location>
        <begin position="149"/>
        <end position="290"/>
    </location>
</feature>